<dbReference type="InterPro" id="IPR003593">
    <property type="entry name" value="AAA+_ATPase"/>
</dbReference>
<dbReference type="InterPro" id="IPR052156">
    <property type="entry name" value="BCAA_Transport_ATP-bd_LivF"/>
</dbReference>
<evidence type="ECO:0000313" key="8">
    <source>
        <dbReference type="Proteomes" id="UP000611629"/>
    </source>
</evidence>
<organism evidence="7 8">
    <name type="scientific">Sedimentibacter hydroxybenzoicus DSM 7310</name>
    <dbReference type="NCBI Taxonomy" id="1123245"/>
    <lineage>
        <taxon>Bacteria</taxon>
        <taxon>Bacillati</taxon>
        <taxon>Bacillota</taxon>
        <taxon>Tissierellia</taxon>
        <taxon>Sedimentibacter</taxon>
    </lineage>
</organism>
<dbReference type="AlphaFoldDB" id="A0A974BJU0"/>
<comment type="caution">
    <text evidence="7">The sequence shown here is derived from an EMBL/GenBank/DDBJ whole genome shotgun (WGS) entry which is preliminary data.</text>
</comment>
<dbReference type="InterPro" id="IPR027417">
    <property type="entry name" value="P-loop_NTPase"/>
</dbReference>
<evidence type="ECO:0000256" key="5">
    <source>
        <dbReference type="ARBA" id="ARBA00022970"/>
    </source>
</evidence>
<evidence type="ECO:0000259" key="6">
    <source>
        <dbReference type="PROSITE" id="PS50893"/>
    </source>
</evidence>
<evidence type="ECO:0000256" key="3">
    <source>
        <dbReference type="ARBA" id="ARBA00022741"/>
    </source>
</evidence>
<dbReference type="RefSeq" id="WP_179238202.1">
    <property type="nucleotide sequence ID" value="NZ_JACBNQ010000010.1"/>
</dbReference>
<evidence type="ECO:0000256" key="1">
    <source>
        <dbReference type="ARBA" id="ARBA00005417"/>
    </source>
</evidence>
<dbReference type="CDD" id="cd03224">
    <property type="entry name" value="ABC_TM1139_LivF_branched"/>
    <property type="match status" value="1"/>
</dbReference>
<keyword evidence="5" id="KW-0029">Amino-acid transport</keyword>
<evidence type="ECO:0000256" key="4">
    <source>
        <dbReference type="ARBA" id="ARBA00022840"/>
    </source>
</evidence>
<keyword evidence="2" id="KW-0813">Transport</keyword>
<evidence type="ECO:0000313" key="7">
    <source>
        <dbReference type="EMBL" id="NYB74493.1"/>
    </source>
</evidence>
<dbReference type="GO" id="GO:0016887">
    <property type="term" value="F:ATP hydrolysis activity"/>
    <property type="evidence" value="ECO:0007669"/>
    <property type="project" value="InterPro"/>
</dbReference>
<protein>
    <submittedName>
        <fullName evidence="7">ABC transporter ATP-binding protein</fullName>
    </submittedName>
</protein>
<keyword evidence="4 7" id="KW-0067">ATP-binding</keyword>
<dbReference type="Gene3D" id="3.40.50.300">
    <property type="entry name" value="P-loop containing nucleotide triphosphate hydrolases"/>
    <property type="match status" value="1"/>
</dbReference>
<evidence type="ECO:0000256" key="2">
    <source>
        <dbReference type="ARBA" id="ARBA00022448"/>
    </source>
</evidence>
<sequence>MLKVKNLKVGYDNVPVIFDVSFEVREKEVVSIVGSNGAGKSTILRTVSGLLKPMNGEIEFFGERIDGLRPNKIVERGISHVPEGRHVFGKLSIKDNLMMGAYIIKSEAEKNKKLSEVYEIFPKLKERENQKAETLSGGEQQMLAIARGLMSNPKLLMVDEMSLGLAPLMVETVMQALKYVSSTGLTVLLVEQKVQEALEIADRGYVIQNGRMVIEGTGEELMETDIVKKAYLGL</sequence>
<keyword evidence="3" id="KW-0547">Nucleotide-binding</keyword>
<dbReference type="GO" id="GO:0005524">
    <property type="term" value="F:ATP binding"/>
    <property type="evidence" value="ECO:0007669"/>
    <property type="project" value="UniProtKB-KW"/>
</dbReference>
<dbReference type="InterPro" id="IPR017871">
    <property type="entry name" value="ABC_transporter-like_CS"/>
</dbReference>
<reference evidence="7" key="1">
    <citation type="submission" date="2020-07" db="EMBL/GenBank/DDBJ databases">
        <title>Genomic analysis of a strain of Sedimentibacter Hydroxybenzoicus DSM7310.</title>
        <authorList>
            <person name="Ma S."/>
        </authorList>
    </citation>
    <scope>NUCLEOTIDE SEQUENCE</scope>
    <source>
        <strain evidence="7">DSM 7310</strain>
    </source>
</reference>
<dbReference type="Proteomes" id="UP000611629">
    <property type="component" value="Unassembled WGS sequence"/>
</dbReference>
<dbReference type="PANTHER" id="PTHR43820:SF4">
    <property type="entry name" value="HIGH-AFFINITY BRANCHED-CHAIN AMINO ACID TRANSPORT ATP-BINDING PROTEIN LIVF"/>
    <property type="match status" value="1"/>
</dbReference>
<gene>
    <name evidence="7" type="ORF">HZF24_10130</name>
</gene>
<dbReference type="GO" id="GO:0015807">
    <property type="term" value="P:L-amino acid transport"/>
    <property type="evidence" value="ECO:0007669"/>
    <property type="project" value="TreeGrafter"/>
</dbReference>
<dbReference type="PROSITE" id="PS50893">
    <property type="entry name" value="ABC_TRANSPORTER_2"/>
    <property type="match status" value="1"/>
</dbReference>
<dbReference type="SMART" id="SM00382">
    <property type="entry name" value="AAA"/>
    <property type="match status" value="1"/>
</dbReference>
<dbReference type="SUPFAM" id="SSF52540">
    <property type="entry name" value="P-loop containing nucleoside triphosphate hydrolases"/>
    <property type="match status" value="1"/>
</dbReference>
<dbReference type="GO" id="GO:0015658">
    <property type="term" value="F:branched-chain amino acid transmembrane transporter activity"/>
    <property type="evidence" value="ECO:0007669"/>
    <property type="project" value="TreeGrafter"/>
</dbReference>
<dbReference type="PANTHER" id="PTHR43820">
    <property type="entry name" value="HIGH-AFFINITY BRANCHED-CHAIN AMINO ACID TRANSPORT ATP-BINDING PROTEIN LIVF"/>
    <property type="match status" value="1"/>
</dbReference>
<dbReference type="PROSITE" id="PS00211">
    <property type="entry name" value="ABC_TRANSPORTER_1"/>
    <property type="match status" value="1"/>
</dbReference>
<dbReference type="InterPro" id="IPR003439">
    <property type="entry name" value="ABC_transporter-like_ATP-bd"/>
</dbReference>
<accession>A0A974BJU0</accession>
<comment type="similarity">
    <text evidence="1">Belongs to the ABC transporter superfamily.</text>
</comment>
<feature type="domain" description="ABC transporter" evidence="6">
    <location>
        <begin position="2"/>
        <end position="234"/>
    </location>
</feature>
<name>A0A974BJU0_SEDHY</name>
<keyword evidence="8" id="KW-1185">Reference proteome</keyword>
<dbReference type="EMBL" id="JACBNQ010000010">
    <property type="protein sequence ID" value="NYB74493.1"/>
    <property type="molecule type" value="Genomic_DNA"/>
</dbReference>
<dbReference type="Pfam" id="PF00005">
    <property type="entry name" value="ABC_tran"/>
    <property type="match status" value="1"/>
</dbReference>
<proteinExistence type="inferred from homology"/>